<reference evidence="2 3" key="1">
    <citation type="journal article" date="2018" name="New Phytol.">
        <title>Phylogenomics of Endogonaceae and evolution of mycorrhizas within Mucoromycota.</title>
        <authorList>
            <person name="Chang Y."/>
            <person name="Desiro A."/>
            <person name="Na H."/>
            <person name="Sandor L."/>
            <person name="Lipzen A."/>
            <person name="Clum A."/>
            <person name="Barry K."/>
            <person name="Grigoriev I.V."/>
            <person name="Martin F.M."/>
            <person name="Stajich J.E."/>
            <person name="Smith M.E."/>
            <person name="Bonito G."/>
            <person name="Spatafora J.W."/>
        </authorList>
    </citation>
    <scope>NUCLEOTIDE SEQUENCE [LARGE SCALE GENOMIC DNA]</scope>
    <source>
        <strain evidence="2 3">GMNB39</strain>
    </source>
</reference>
<evidence type="ECO:0000313" key="2">
    <source>
        <dbReference type="EMBL" id="RUO95398.1"/>
    </source>
</evidence>
<dbReference type="GO" id="GO:0051315">
    <property type="term" value="P:attachment of mitotic spindle microtubules to kinetochore"/>
    <property type="evidence" value="ECO:0007669"/>
    <property type="project" value="InterPro"/>
</dbReference>
<proteinExistence type="predicted"/>
<comment type="caution">
    <text evidence="2">The sequence shown here is derived from an EMBL/GenBank/DDBJ whole genome shotgun (WGS) entry which is preliminary data.</text>
</comment>
<keyword evidence="3" id="KW-1185">Reference proteome</keyword>
<feature type="non-terminal residue" evidence="2">
    <location>
        <position position="295"/>
    </location>
</feature>
<dbReference type="PANTHER" id="PTHR10643">
    <property type="entry name" value="KINETOCHORE PROTEIN NDC80"/>
    <property type="match status" value="1"/>
</dbReference>
<dbReference type="GO" id="GO:0031262">
    <property type="term" value="C:Ndc80 complex"/>
    <property type="evidence" value="ECO:0007669"/>
    <property type="project" value="InterPro"/>
</dbReference>
<dbReference type="Proteomes" id="UP000268093">
    <property type="component" value="Unassembled WGS sequence"/>
</dbReference>
<protein>
    <submittedName>
        <fullName evidence="2">Uncharacterized protein</fullName>
    </submittedName>
</protein>
<name>A0A432ZY71_9FUNG</name>
<dbReference type="AlphaFoldDB" id="A0A432ZY71"/>
<sequence>MAATTTLRWTQNWRTISVSGDVIEELTLVRACLRRTGFCSLLIKIYVSLERTDRKNEYMVQEIDRLSKENASMEQELAVLNSTKSPLIALESERKILMSDKEKFIQHNQHLDMKAQKLIELNAKISDELQIRGLLLLMLPFIGVDAEFTKLIQEKTQLQAQVDAQEISPADVDRMTAEREQLAKNLETTQAKIDEIQRQFWEKEITCNKKRDIVGIARDSEGMRSNRMWFSRWKLSIDNLFVEKAIQDYNALAYRIGLVPSTSPYAEGINFEIEFSPNATRPENMISVDLRNVVK</sequence>
<dbReference type="PANTHER" id="PTHR10643:SF2">
    <property type="entry name" value="KINETOCHORE PROTEIN NDC80 HOMOLOG"/>
    <property type="match status" value="1"/>
</dbReference>
<dbReference type="InterPro" id="IPR005550">
    <property type="entry name" value="Kinetochore_Ndc80"/>
</dbReference>
<feature type="coiled-coil region" evidence="1">
    <location>
        <begin position="49"/>
        <end position="83"/>
    </location>
</feature>
<evidence type="ECO:0000313" key="3">
    <source>
        <dbReference type="Proteomes" id="UP000268093"/>
    </source>
</evidence>
<accession>A0A432ZY71</accession>
<dbReference type="EMBL" id="RBNI01030626">
    <property type="protein sequence ID" value="RUO95398.1"/>
    <property type="molecule type" value="Genomic_DNA"/>
</dbReference>
<feature type="coiled-coil region" evidence="1">
    <location>
        <begin position="172"/>
        <end position="199"/>
    </location>
</feature>
<organism evidence="2 3">
    <name type="scientific">Jimgerdemannia flammicorona</name>
    <dbReference type="NCBI Taxonomy" id="994334"/>
    <lineage>
        <taxon>Eukaryota</taxon>
        <taxon>Fungi</taxon>
        <taxon>Fungi incertae sedis</taxon>
        <taxon>Mucoromycota</taxon>
        <taxon>Mucoromycotina</taxon>
        <taxon>Endogonomycetes</taxon>
        <taxon>Endogonales</taxon>
        <taxon>Endogonaceae</taxon>
        <taxon>Jimgerdemannia</taxon>
    </lineage>
</organism>
<keyword evidence="1" id="KW-0175">Coiled coil</keyword>
<dbReference type="OrthoDB" id="7459479at2759"/>
<gene>
    <name evidence="2" type="ORF">BC936DRAFT_144155</name>
</gene>
<evidence type="ECO:0000256" key="1">
    <source>
        <dbReference type="SAM" id="Coils"/>
    </source>
</evidence>